<dbReference type="EMBL" id="KB297234">
    <property type="protein sequence ID" value="ELU10781.1"/>
    <property type="molecule type" value="Genomic_DNA"/>
</dbReference>
<reference evidence="3" key="3">
    <citation type="submission" date="2015-06" db="UniProtKB">
        <authorList>
            <consortium name="EnsemblMetazoa"/>
        </authorList>
    </citation>
    <scope>IDENTIFICATION</scope>
</reference>
<dbReference type="Gene3D" id="3.40.640.10">
    <property type="entry name" value="Type I PLP-dependent aspartate aminotransferase-like (Major domain)"/>
    <property type="match status" value="1"/>
</dbReference>
<proteinExistence type="predicted"/>
<protein>
    <recommendedName>
        <fullName evidence="1">Aminotransferase class I/classII large domain-containing protein</fullName>
    </recommendedName>
</protein>
<evidence type="ECO:0000313" key="4">
    <source>
        <dbReference type="Proteomes" id="UP000014760"/>
    </source>
</evidence>
<reference evidence="4" key="1">
    <citation type="submission" date="2012-12" db="EMBL/GenBank/DDBJ databases">
        <authorList>
            <person name="Hellsten U."/>
            <person name="Grimwood J."/>
            <person name="Chapman J.A."/>
            <person name="Shapiro H."/>
            <person name="Aerts A."/>
            <person name="Otillar R.P."/>
            <person name="Terry A.Y."/>
            <person name="Boore J.L."/>
            <person name="Simakov O."/>
            <person name="Marletaz F."/>
            <person name="Cho S.-J."/>
            <person name="Edsinger-Gonzales E."/>
            <person name="Havlak P."/>
            <person name="Kuo D.-H."/>
            <person name="Larsson T."/>
            <person name="Lv J."/>
            <person name="Arendt D."/>
            <person name="Savage R."/>
            <person name="Osoegawa K."/>
            <person name="de Jong P."/>
            <person name="Lindberg D.R."/>
            <person name="Seaver E.C."/>
            <person name="Weisblat D.A."/>
            <person name="Putnam N.H."/>
            <person name="Grigoriev I.V."/>
            <person name="Rokhsar D.S."/>
        </authorList>
    </citation>
    <scope>NUCLEOTIDE SEQUENCE</scope>
    <source>
        <strain evidence="4">I ESC-2004</strain>
    </source>
</reference>
<dbReference type="SUPFAM" id="SSF53383">
    <property type="entry name" value="PLP-dependent transferases"/>
    <property type="match status" value="1"/>
</dbReference>
<dbReference type="PANTHER" id="PTHR42858">
    <property type="entry name" value="AMINOTRANSFERASE"/>
    <property type="match status" value="1"/>
</dbReference>
<evidence type="ECO:0000313" key="3">
    <source>
        <dbReference type="EnsemblMetazoa" id="CapteP200215"/>
    </source>
</evidence>
<dbReference type="InterPro" id="IPR015424">
    <property type="entry name" value="PyrdxlP-dep_Trfase"/>
</dbReference>
<dbReference type="Gene3D" id="3.90.1150.10">
    <property type="entry name" value="Aspartate Aminotransferase, domain 1"/>
    <property type="match status" value="1"/>
</dbReference>
<dbReference type="Proteomes" id="UP000014760">
    <property type="component" value="Unassembled WGS sequence"/>
</dbReference>
<name>R7V378_CAPTE</name>
<dbReference type="OrthoDB" id="7042322at2759"/>
<reference evidence="2 4" key="2">
    <citation type="journal article" date="2013" name="Nature">
        <title>Insights into bilaterian evolution from three spiralian genomes.</title>
        <authorList>
            <person name="Simakov O."/>
            <person name="Marletaz F."/>
            <person name="Cho S.J."/>
            <person name="Edsinger-Gonzales E."/>
            <person name="Havlak P."/>
            <person name="Hellsten U."/>
            <person name="Kuo D.H."/>
            <person name="Larsson T."/>
            <person name="Lv J."/>
            <person name="Arendt D."/>
            <person name="Savage R."/>
            <person name="Osoegawa K."/>
            <person name="de Jong P."/>
            <person name="Grimwood J."/>
            <person name="Chapman J.A."/>
            <person name="Shapiro H."/>
            <person name="Aerts A."/>
            <person name="Otillar R.P."/>
            <person name="Terry A.Y."/>
            <person name="Boore J.L."/>
            <person name="Grigoriev I.V."/>
            <person name="Lindberg D.R."/>
            <person name="Seaver E.C."/>
            <person name="Weisblat D.A."/>
            <person name="Putnam N.H."/>
            <person name="Rokhsar D.S."/>
        </authorList>
    </citation>
    <scope>NUCLEOTIDE SEQUENCE</scope>
    <source>
        <strain evidence="2 4">I ESC-2004</strain>
    </source>
</reference>
<dbReference type="FunCoup" id="R7V378">
    <property type="interactions" value="14"/>
</dbReference>
<evidence type="ECO:0000313" key="2">
    <source>
        <dbReference type="EMBL" id="ELU10781.1"/>
    </source>
</evidence>
<dbReference type="EMBL" id="AMQN01000907">
    <property type="status" value="NOT_ANNOTATED_CDS"/>
    <property type="molecule type" value="Genomic_DNA"/>
</dbReference>
<sequence length="444" mass="49810">MDPATFDRVDGVTLFEDIYGKQTTVGQYEDALERNVIVNLCPGTPTPADLREATRMIRDATVTLTKSDYSMDGNLLQYGAQLGSARFRTELSVFLSEQYGDTVLPKNVMVTNGASPSLLSVCKALFSPGSTVFAEDPTFFNALKIFKDVFQFNLIGVPTDKDGMQVDILEEQLEEHFGSKNFTGTSHRPFQCMIYTMPTFHNPTGTCLSHARCAKVIQLARKFEALVFCDDVYNMLHYNGQATAPPRLLTFDKPSDLDYKGHVISNGTFSKILGPGVRLGWVEAGDRLMHLFFDSVCMHPAGSNNHFMSEVVAEIMAAGWLRQHTQDLRLQYSDILQDIMMIFKQHLPREMTVRNLEGGYFFWLELPARCNATRVAELAKDKHNVLVIPGWRFSMSGSYQNCIRIAFTFNEKAVVIHGVTKLCDAIKEHLNELPAVEADVKNTV</sequence>
<dbReference type="EnsemblMetazoa" id="CapteT200215">
    <property type="protein sequence ID" value="CapteP200215"/>
    <property type="gene ID" value="CapteG200215"/>
</dbReference>
<dbReference type="PANTHER" id="PTHR42858:SF1">
    <property type="entry name" value="LD15494P"/>
    <property type="match status" value="1"/>
</dbReference>
<dbReference type="STRING" id="283909.R7V378"/>
<dbReference type="CDD" id="cd00609">
    <property type="entry name" value="AAT_like"/>
    <property type="match status" value="1"/>
</dbReference>
<gene>
    <name evidence="2" type="ORF">CAPTEDRAFT_200215</name>
</gene>
<keyword evidence="4" id="KW-1185">Reference proteome</keyword>
<dbReference type="InterPro" id="IPR004839">
    <property type="entry name" value="Aminotransferase_I/II_large"/>
</dbReference>
<dbReference type="GO" id="GO:0047536">
    <property type="term" value="F:2-aminoadipate transaminase activity"/>
    <property type="evidence" value="ECO:0007669"/>
    <property type="project" value="TreeGrafter"/>
</dbReference>
<dbReference type="Pfam" id="PF00155">
    <property type="entry name" value="Aminotran_1_2"/>
    <property type="match status" value="1"/>
</dbReference>
<dbReference type="AlphaFoldDB" id="R7V378"/>
<evidence type="ECO:0000259" key="1">
    <source>
        <dbReference type="Pfam" id="PF00155"/>
    </source>
</evidence>
<dbReference type="InterPro" id="IPR015422">
    <property type="entry name" value="PyrdxlP-dep_Trfase_small"/>
</dbReference>
<dbReference type="GO" id="GO:0030170">
    <property type="term" value="F:pyridoxal phosphate binding"/>
    <property type="evidence" value="ECO:0007669"/>
    <property type="project" value="InterPro"/>
</dbReference>
<accession>R7V378</accession>
<organism evidence="2">
    <name type="scientific">Capitella teleta</name>
    <name type="common">Polychaete worm</name>
    <dbReference type="NCBI Taxonomy" id="283909"/>
    <lineage>
        <taxon>Eukaryota</taxon>
        <taxon>Metazoa</taxon>
        <taxon>Spiralia</taxon>
        <taxon>Lophotrochozoa</taxon>
        <taxon>Annelida</taxon>
        <taxon>Polychaeta</taxon>
        <taxon>Sedentaria</taxon>
        <taxon>Scolecida</taxon>
        <taxon>Capitellidae</taxon>
        <taxon>Capitella</taxon>
    </lineage>
</organism>
<dbReference type="OMA" id="MIALDSM"/>
<feature type="domain" description="Aminotransferase class I/classII large" evidence="1">
    <location>
        <begin position="38"/>
        <end position="411"/>
    </location>
</feature>
<dbReference type="HOGENOM" id="CLU_017584_0_6_1"/>
<dbReference type="InterPro" id="IPR015421">
    <property type="entry name" value="PyrdxlP-dep_Trfase_major"/>
</dbReference>